<dbReference type="PATRIC" id="fig|1424334.3.peg.4457"/>
<dbReference type="CDD" id="cd14840">
    <property type="entry name" value="D-Ala-D-Ala_dipeptidase_Aad"/>
    <property type="match status" value="1"/>
</dbReference>
<keyword evidence="6 9" id="KW-0224">Dipeptidase</keyword>
<keyword evidence="2 9" id="KW-0645">Protease</keyword>
<feature type="binding site" evidence="9">
    <location>
        <position position="99"/>
    </location>
    <ligand>
        <name>Zn(2+)</name>
        <dbReference type="ChEBI" id="CHEBI:29105"/>
        <note>catalytic</note>
    </ligand>
</feature>
<dbReference type="GO" id="GO:0006508">
    <property type="term" value="P:proteolysis"/>
    <property type="evidence" value="ECO:0007669"/>
    <property type="project" value="UniProtKB-KW"/>
</dbReference>
<dbReference type="InterPro" id="IPR009045">
    <property type="entry name" value="Zn_M74/Hedgehog-like"/>
</dbReference>
<evidence type="ECO:0000256" key="6">
    <source>
        <dbReference type="ARBA" id="ARBA00022997"/>
    </source>
</evidence>
<evidence type="ECO:0000256" key="8">
    <source>
        <dbReference type="ARBA" id="ARBA00023316"/>
    </source>
</evidence>
<dbReference type="Gene3D" id="3.30.1380.10">
    <property type="match status" value="1"/>
</dbReference>
<keyword evidence="3 9" id="KW-0479">Metal-binding</keyword>
<evidence type="ECO:0000256" key="9">
    <source>
        <dbReference type="HAMAP-Rule" id="MF_01924"/>
    </source>
</evidence>
<evidence type="ECO:0000313" key="10">
    <source>
        <dbReference type="EMBL" id="ETF00473.1"/>
    </source>
</evidence>
<dbReference type="EMBL" id="AYXT01000014">
    <property type="protein sequence ID" value="ETF00473.1"/>
    <property type="molecule type" value="Genomic_DNA"/>
</dbReference>
<evidence type="ECO:0000256" key="5">
    <source>
        <dbReference type="ARBA" id="ARBA00022833"/>
    </source>
</evidence>
<keyword evidence="11" id="KW-1185">Reference proteome</keyword>
<comment type="catalytic activity">
    <reaction evidence="1 9">
        <text>D-alanyl-D-alanine + H2O = 2 D-alanine</text>
        <dbReference type="Rhea" id="RHEA:20661"/>
        <dbReference type="ChEBI" id="CHEBI:15377"/>
        <dbReference type="ChEBI" id="CHEBI:57416"/>
        <dbReference type="ChEBI" id="CHEBI:57822"/>
        <dbReference type="EC" id="3.4.13.22"/>
    </reaction>
</comment>
<keyword evidence="4 9" id="KW-0378">Hydrolase</keyword>
<dbReference type="STRING" id="1424334.W822_22235"/>
<accession>V8QMC4</accession>
<dbReference type="PANTHER" id="PTHR43126:SF1">
    <property type="entry name" value="D-ALANYL-D-ALANINE DIPEPTIDASE"/>
    <property type="match status" value="1"/>
</dbReference>
<comment type="function">
    <text evidence="9">Catalyzes hydrolysis of the D-alanyl-D-alanine dipeptide.</text>
</comment>
<evidence type="ECO:0000256" key="3">
    <source>
        <dbReference type="ARBA" id="ARBA00022723"/>
    </source>
</evidence>
<evidence type="ECO:0000256" key="1">
    <source>
        <dbReference type="ARBA" id="ARBA00001362"/>
    </source>
</evidence>
<dbReference type="EC" id="3.4.13.22" evidence="9"/>
<dbReference type="GO" id="GO:0008237">
    <property type="term" value="F:metallopeptidase activity"/>
    <property type="evidence" value="ECO:0007669"/>
    <property type="project" value="UniProtKB-KW"/>
</dbReference>
<evidence type="ECO:0000256" key="2">
    <source>
        <dbReference type="ARBA" id="ARBA00022670"/>
    </source>
</evidence>
<name>V8QMC4_9BURK</name>
<comment type="caution">
    <text evidence="10">The sequence shown here is derived from an EMBL/GenBank/DDBJ whole genome shotgun (WGS) entry which is preliminary data.</text>
</comment>
<dbReference type="HOGENOM" id="CLU_060744_1_2_4"/>
<feature type="binding site" evidence="9">
    <location>
        <position position="159"/>
    </location>
    <ligand>
        <name>Zn(2+)</name>
        <dbReference type="ChEBI" id="CHEBI:29105"/>
        <note>catalytic</note>
    </ligand>
</feature>
<dbReference type="GO" id="GO:0071555">
    <property type="term" value="P:cell wall organization"/>
    <property type="evidence" value="ECO:0007669"/>
    <property type="project" value="UniProtKB-KW"/>
</dbReference>
<dbReference type="SUPFAM" id="SSF55166">
    <property type="entry name" value="Hedgehog/DD-peptidase"/>
    <property type="match status" value="1"/>
</dbReference>
<dbReference type="PIRSF" id="PIRSF026671">
    <property type="entry name" value="AA_dipeptidase"/>
    <property type="match status" value="1"/>
</dbReference>
<dbReference type="GO" id="GO:0008270">
    <property type="term" value="F:zinc ion binding"/>
    <property type="evidence" value="ECO:0007669"/>
    <property type="project" value="UniProtKB-UniRule"/>
</dbReference>
<protein>
    <recommendedName>
        <fullName evidence="9">D-alanyl-D-alanine dipeptidase</fullName>
        <shortName evidence="9">D-Ala-D-Ala dipeptidase</shortName>
        <ecNumber evidence="9">3.4.13.22</ecNumber>
    </recommendedName>
</protein>
<evidence type="ECO:0000256" key="7">
    <source>
        <dbReference type="ARBA" id="ARBA00023049"/>
    </source>
</evidence>
<feature type="binding site" evidence="9">
    <location>
        <position position="92"/>
    </location>
    <ligand>
        <name>Zn(2+)</name>
        <dbReference type="ChEBI" id="CHEBI:29105"/>
        <note>catalytic</note>
    </ligand>
</feature>
<dbReference type="Proteomes" id="UP000018733">
    <property type="component" value="Unassembled WGS sequence"/>
</dbReference>
<dbReference type="AlphaFoldDB" id="V8QMC4"/>
<dbReference type="InterPro" id="IPR000755">
    <property type="entry name" value="A_A_dipeptidase"/>
</dbReference>
<sequence length="178" mass="19350">MVIIDEAQYGVVIDLVYATVDNIAGCIVYQTAQCALHRDAAPCLLRAAALARSAGYRLKVFDCYRPPAAQAIFWAALPDAQYVADPSQGSHHSRGTAVDVTLLDETGAELDMGTGFDAMEDASHHDYAALPATVQKNRLLLLGIMLHAGFRGIKSEWWHYELPDSKSYPVIDSALVTV</sequence>
<keyword evidence="5 9" id="KW-0862">Zinc</keyword>
<comment type="cofactor">
    <cofactor evidence="9">
        <name>Zn(2+)</name>
        <dbReference type="ChEBI" id="CHEBI:29105"/>
    </cofactor>
    <text evidence="9">Binds 1 zinc ion per subunit.</text>
</comment>
<dbReference type="HAMAP" id="MF_01924">
    <property type="entry name" value="A_A_dipeptidase"/>
    <property type="match status" value="1"/>
</dbReference>
<keyword evidence="8" id="KW-0961">Cell wall biogenesis/degradation</keyword>
<dbReference type="Pfam" id="PF01427">
    <property type="entry name" value="Peptidase_M15"/>
    <property type="match status" value="1"/>
</dbReference>
<organism evidence="10 11">
    <name type="scientific">Advenella kashmirensis W13003</name>
    <dbReference type="NCBI Taxonomy" id="1424334"/>
    <lineage>
        <taxon>Bacteria</taxon>
        <taxon>Pseudomonadati</taxon>
        <taxon>Pseudomonadota</taxon>
        <taxon>Betaproteobacteria</taxon>
        <taxon>Burkholderiales</taxon>
        <taxon>Alcaligenaceae</taxon>
    </lineage>
</organism>
<evidence type="ECO:0000313" key="11">
    <source>
        <dbReference type="Proteomes" id="UP000018733"/>
    </source>
</evidence>
<proteinExistence type="inferred from homology"/>
<keyword evidence="7 9" id="KW-0482">Metalloprotease</keyword>
<comment type="similarity">
    <text evidence="9">Belongs to the peptidase M15D family.</text>
</comment>
<reference evidence="10 11" key="1">
    <citation type="journal article" date="2014" name="Genome Announc.">
        <title>Draft Genome Sequence of Advenella kashmirensis Strain W13003, a Polycyclic Aromatic Hydrocarbon-Degrading Bacterium.</title>
        <authorList>
            <person name="Wang X."/>
            <person name="Jin D."/>
            <person name="Zhou L."/>
            <person name="Wu L."/>
            <person name="An W."/>
            <person name="Zhao L."/>
        </authorList>
    </citation>
    <scope>NUCLEOTIDE SEQUENCE [LARGE SCALE GENOMIC DNA]</scope>
    <source>
        <strain evidence="10 11">W13003</strain>
    </source>
</reference>
<dbReference type="PANTHER" id="PTHR43126">
    <property type="entry name" value="D-ALANYL-D-ALANINE DIPEPTIDASE"/>
    <property type="match status" value="1"/>
</dbReference>
<dbReference type="GO" id="GO:0160237">
    <property type="term" value="F:D-Ala-D-Ala dipeptidase activity"/>
    <property type="evidence" value="ECO:0007669"/>
    <property type="project" value="UniProtKB-EC"/>
</dbReference>
<feature type="site" description="Transition state stabilizer" evidence="9">
    <location>
        <position position="65"/>
    </location>
</feature>
<feature type="active site" description="Proton donor/acceptor" evidence="9">
    <location>
        <position position="156"/>
    </location>
</feature>
<evidence type="ECO:0000256" key="4">
    <source>
        <dbReference type="ARBA" id="ARBA00022801"/>
    </source>
</evidence>
<gene>
    <name evidence="9" type="primary">ddpX</name>
    <name evidence="10" type="ORF">W822_22235</name>
</gene>
<dbReference type="eggNOG" id="COG2173">
    <property type="taxonomic scope" value="Bacteria"/>
</dbReference>
<dbReference type="NCBIfam" id="NF007557">
    <property type="entry name" value="PRK10178.1"/>
    <property type="match status" value="1"/>
</dbReference>